<dbReference type="AlphaFoldDB" id="A0A7C5UT71"/>
<gene>
    <name evidence="2" type="ORF">ENL47_04690</name>
</gene>
<dbReference type="EMBL" id="DRUB01000087">
    <property type="protein sequence ID" value="HHR96109.1"/>
    <property type="molecule type" value="Genomic_DNA"/>
</dbReference>
<evidence type="ECO:0000256" key="1">
    <source>
        <dbReference type="SAM" id="Phobius"/>
    </source>
</evidence>
<sequence length="71" mass="7850">MSITNVTTVYETVVKPVTITSEKAMEKMVTVTETSPITVYQRVTEWSTAIALSIVLLVIGVVIGRFMMKRG</sequence>
<keyword evidence="1" id="KW-1133">Transmembrane helix</keyword>
<proteinExistence type="predicted"/>
<name>A0A7C5UT71_9CREN</name>
<feature type="transmembrane region" description="Helical" evidence="1">
    <location>
        <begin position="46"/>
        <end position="68"/>
    </location>
</feature>
<organism evidence="2">
    <name type="scientific">Ignisphaera aggregans</name>
    <dbReference type="NCBI Taxonomy" id="334771"/>
    <lineage>
        <taxon>Archaea</taxon>
        <taxon>Thermoproteota</taxon>
        <taxon>Thermoprotei</taxon>
        <taxon>Desulfurococcales</taxon>
        <taxon>Desulfurococcaceae</taxon>
        <taxon>Ignisphaera</taxon>
    </lineage>
</organism>
<reference evidence="2" key="1">
    <citation type="journal article" date="2020" name="mSystems">
        <title>Genome- and Community-Level Interaction Insights into Carbon Utilization and Element Cycling Functions of Hydrothermarchaeota in Hydrothermal Sediment.</title>
        <authorList>
            <person name="Zhou Z."/>
            <person name="Liu Y."/>
            <person name="Xu W."/>
            <person name="Pan J."/>
            <person name="Luo Z.H."/>
            <person name="Li M."/>
        </authorList>
    </citation>
    <scope>NUCLEOTIDE SEQUENCE [LARGE SCALE GENOMIC DNA]</scope>
    <source>
        <strain evidence="2">SpSt-1</strain>
    </source>
</reference>
<accession>A0A7C5UT71</accession>
<protein>
    <submittedName>
        <fullName evidence="2">Uncharacterized protein</fullName>
    </submittedName>
</protein>
<keyword evidence="1" id="KW-0812">Transmembrane</keyword>
<evidence type="ECO:0000313" key="2">
    <source>
        <dbReference type="EMBL" id="HHR96109.1"/>
    </source>
</evidence>
<keyword evidence="1" id="KW-0472">Membrane</keyword>
<comment type="caution">
    <text evidence="2">The sequence shown here is derived from an EMBL/GenBank/DDBJ whole genome shotgun (WGS) entry which is preliminary data.</text>
</comment>